<sequence length="101" mass="11572">MSTPQRRGDHRKIDMSNMSYCKFQNTLSDLIDCRNTVEEMVTGDEGEVFTLSREEARAAENLAEQCFDILTLLCEYAGVEVDQHLDARELMRSVIASLPRR</sequence>
<evidence type="ECO:0000313" key="2">
    <source>
        <dbReference type="Proteomes" id="UP000061569"/>
    </source>
</evidence>
<dbReference type="Proteomes" id="UP000061569">
    <property type="component" value="Chromosome"/>
</dbReference>
<accession>A0A0S2DQN3</accession>
<dbReference type="EMBL" id="CP013140">
    <property type="protein sequence ID" value="ALN60862.1"/>
    <property type="molecule type" value="Genomic_DNA"/>
</dbReference>
<protein>
    <submittedName>
        <fullName evidence="1">Uncharacterized protein</fullName>
    </submittedName>
</protein>
<dbReference type="AlphaFoldDB" id="A0A0S2DQN3"/>
<evidence type="ECO:0000313" key="1">
    <source>
        <dbReference type="EMBL" id="ALN60862.1"/>
    </source>
</evidence>
<dbReference type="PATRIC" id="fig|69.6.peg.5436"/>
<dbReference type="STRING" id="69.GLE_5521"/>
<gene>
    <name evidence="1" type="ORF">GLE_5521</name>
</gene>
<dbReference type="OrthoDB" id="6028047at2"/>
<dbReference type="KEGG" id="lez:GLE_5521"/>
<proteinExistence type="predicted"/>
<name>A0A0S2DQN3_LYSEN</name>
<organism evidence="1 2">
    <name type="scientific">Lysobacter enzymogenes</name>
    <dbReference type="NCBI Taxonomy" id="69"/>
    <lineage>
        <taxon>Bacteria</taxon>
        <taxon>Pseudomonadati</taxon>
        <taxon>Pseudomonadota</taxon>
        <taxon>Gammaproteobacteria</taxon>
        <taxon>Lysobacterales</taxon>
        <taxon>Lysobacteraceae</taxon>
        <taxon>Lysobacter</taxon>
    </lineage>
</organism>
<reference evidence="1 2" key="1">
    <citation type="submission" date="2015-11" db="EMBL/GenBank/DDBJ databases">
        <title>Genome sequences of Lysobacter enzymogenes strain C3 and Lysobacter antibioticus ATCC 29479.</title>
        <authorList>
            <person name="Kobayashi D.Y."/>
        </authorList>
    </citation>
    <scope>NUCLEOTIDE SEQUENCE [LARGE SCALE GENOMIC DNA]</scope>
    <source>
        <strain evidence="1 2">C3</strain>
    </source>
</reference>